<dbReference type="NCBIfam" id="TIGR01509">
    <property type="entry name" value="HAD-SF-IA-v3"/>
    <property type="match status" value="1"/>
</dbReference>
<dbReference type="InterPro" id="IPR036412">
    <property type="entry name" value="HAD-like_sf"/>
</dbReference>
<comment type="caution">
    <text evidence="1">The sequence shown here is derived from an EMBL/GenBank/DDBJ whole genome shotgun (WGS) entry which is preliminary data.</text>
</comment>
<dbReference type="RefSeq" id="WP_076340949.1">
    <property type="nucleotide sequence ID" value="NZ_CANTAN010000030.1"/>
</dbReference>
<dbReference type="GeneID" id="78275065"/>
<dbReference type="Gene3D" id="3.40.50.1000">
    <property type="entry name" value="HAD superfamily/HAD-like"/>
    <property type="match status" value="1"/>
</dbReference>
<dbReference type="GO" id="GO:0005829">
    <property type="term" value="C:cytosol"/>
    <property type="evidence" value="ECO:0007669"/>
    <property type="project" value="TreeGrafter"/>
</dbReference>
<dbReference type="NCBIfam" id="TIGR01549">
    <property type="entry name" value="HAD-SF-IA-v1"/>
    <property type="match status" value="1"/>
</dbReference>
<dbReference type="Gene3D" id="1.10.150.240">
    <property type="entry name" value="Putative phosphatase, domain 2"/>
    <property type="match status" value="1"/>
</dbReference>
<dbReference type="SUPFAM" id="SSF56784">
    <property type="entry name" value="HAD-like"/>
    <property type="match status" value="1"/>
</dbReference>
<name>A0A1U7NNU8_9FIRM</name>
<dbReference type="OrthoDB" id="9797743at2"/>
<dbReference type="GO" id="GO:0008967">
    <property type="term" value="F:phosphoglycolate phosphatase activity"/>
    <property type="evidence" value="ECO:0007669"/>
    <property type="project" value="TreeGrafter"/>
</dbReference>
<protein>
    <recommendedName>
        <fullName evidence="3">HAD family hydrolase</fullName>
    </recommendedName>
</protein>
<dbReference type="AlphaFoldDB" id="A0A1U7NNU8"/>
<dbReference type="STRING" id="1862672.BO225_03765"/>
<dbReference type="SFLD" id="SFLDS00003">
    <property type="entry name" value="Haloacid_Dehalogenase"/>
    <property type="match status" value="1"/>
</dbReference>
<proteinExistence type="predicted"/>
<dbReference type="InterPro" id="IPR050155">
    <property type="entry name" value="HAD-like_hydrolase_sf"/>
</dbReference>
<sequence>MDAILFDVDGTILDSLGVWNEVVQAIYDANQIDSNVEEDMKRYHSLKASEAFAWIHAHWHTKMDEKDMEELADTILERAYTKTIQPMPGAVEFIKLAKKKGYRLGVVTSSPLRLVKPCFQRLGIFEDFDGIESAEDLGLSKRNPEIFERALKALHVRAKGTYYFEDSRYALDTADSLGIVGIGVRSKGEKYPDRVAIDDFFELLPLLQSNKSLISSIK</sequence>
<dbReference type="PANTHER" id="PTHR43434:SF3">
    <property type="entry name" value="GMP_IMP NUCLEOTIDASE YRFG"/>
    <property type="match status" value="1"/>
</dbReference>
<dbReference type="GO" id="GO:0006281">
    <property type="term" value="P:DNA repair"/>
    <property type="evidence" value="ECO:0007669"/>
    <property type="project" value="TreeGrafter"/>
</dbReference>
<dbReference type="PANTHER" id="PTHR43434">
    <property type="entry name" value="PHOSPHOGLYCOLATE PHOSPHATASE"/>
    <property type="match status" value="1"/>
</dbReference>
<gene>
    <name evidence="1" type="ORF">BO225_03765</name>
</gene>
<evidence type="ECO:0000313" key="1">
    <source>
        <dbReference type="EMBL" id="OLU47025.1"/>
    </source>
</evidence>
<keyword evidence="2" id="KW-1185">Reference proteome</keyword>
<reference evidence="1 2" key="1">
    <citation type="submission" date="2016-11" db="EMBL/GenBank/DDBJ databases">
        <title>Description of two novel members of the family Erysipelotrichaceae: Ileibacterium lipovorans gen. nov., sp. nov. and Dubosiella newyorkensis, gen. nov., sp. nov.</title>
        <authorList>
            <person name="Cox L.M."/>
            <person name="Sohn J."/>
            <person name="Tyrrell K.L."/>
            <person name="Citron D.M."/>
            <person name="Lawson P.A."/>
            <person name="Patel N.B."/>
            <person name="Iizumi T."/>
            <person name="Perez-Perez G.I."/>
            <person name="Goldstein E.J."/>
            <person name="Blaser M.J."/>
        </authorList>
    </citation>
    <scope>NUCLEOTIDE SEQUENCE [LARGE SCALE GENOMIC DNA]</scope>
    <source>
        <strain evidence="1 2">NYU-BL-A4</strain>
    </source>
</reference>
<dbReference type="Proteomes" id="UP000186705">
    <property type="component" value="Unassembled WGS sequence"/>
</dbReference>
<dbReference type="InterPro" id="IPR023214">
    <property type="entry name" value="HAD_sf"/>
</dbReference>
<dbReference type="EMBL" id="MPKA01000055">
    <property type="protein sequence ID" value="OLU47025.1"/>
    <property type="molecule type" value="Genomic_DNA"/>
</dbReference>
<dbReference type="InterPro" id="IPR006439">
    <property type="entry name" value="HAD-SF_hydro_IA"/>
</dbReference>
<dbReference type="SFLD" id="SFLDG01129">
    <property type="entry name" value="C1.5:_HAD__Beta-PGM__Phosphata"/>
    <property type="match status" value="1"/>
</dbReference>
<organism evidence="1 2">
    <name type="scientific">Dubosiella newyorkensis</name>
    <dbReference type="NCBI Taxonomy" id="1862672"/>
    <lineage>
        <taxon>Bacteria</taxon>
        <taxon>Bacillati</taxon>
        <taxon>Bacillota</taxon>
        <taxon>Erysipelotrichia</taxon>
        <taxon>Erysipelotrichales</taxon>
        <taxon>Erysipelotrichaceae</taxon>
        <taxon>Dubosiella</taxon>
    </lineage>
</organism>
<evidence type="ECO:0000313" key="2">
    <source>
        <dbReference type="Proteomes" id="UP000186705"/>
    </source>
</evidence>
<accession>A0A1U7NNU8</accession>
<evidence type="ECO:0008006" key="3">
    <source>
        <dbReference type="Google" id="ProtNLM"/>
    </source>
</evidence>
<dbReference type="InterPro" id="IPR023198">
    <property type="entry name" value="PGP-like_dom2"/>
</dbReference>
<dbReference type="Pfam" id="PF00702">
    <property type="entry name" value="Hydrolase"/>
    <property type="match status" value="1"/>
</dbReference>